<dbReference type="EMBL" id="CP001831">
    <property type="protein sequence ID" value="AEH81150.1"/>
    <property type="molecule type" value="Genomic_DNA"/>
</dbReference>
<keyword evidence="1" id="KW-0614">Plasmid</keyword>
<reference evidence="1 2" key="1">
    <citation type="journal article" date="2011" name="J. Biotechnol.">
        <title>The complete genome sequence of the dominant Sinorhizobium meliloti field isolate SM11 extends the S. meliloti pan-genome.</title>
        <authorList>
            <person name="Schneiker-Bekel S."/>
            <person name="Wibberg D."/>
            <person name="Bekel T."/>
            <person name="Blom J."/>
            <person name="Linke B."/>
            <person name="Neuweger H."/>
            <person name="Stiens M."/>
            <person name="Vorholter F.J."/>
            <person name="Weidner S."/>
            <person name="Goesmann A."/>
            <person name="Puhler A."/>
            <person name="Schluter A."/>
        </authorList>
    </citation>
    <scope>NUCLEOTIDE SEQUENCE [LARGE SCALE GENOMIC DNA]</scope>
    <source>
        <strain evidence="1 2">SM11</strain>
        <plasmid evidence="2">pSmeSM11c</plasmid>
    </source>
</reference>
<dbReference type="HOGENOM" id="CLU_2791731_0_0_5"/>
<evidence type="ECO:0000313" key="1">
    <source>
        <dbReference type="EMBL" id="AEH81150.1"/>
    </source>
</evidence>
<proteinExistence type="predicted"/>
<geneLocation type="plasmid" evidence="1 2">
    <name>pSmeSM11c</name>
</geneLocation>
<sequence length="68" mass="7239">MTSISGAESALDAGARLLLVLLALVFFRPIDPVHSLIILITLFLELSDNGSRAKAMPAGRATAQRHPL</sequence>
<organism evidence="1 2">
    <name type="scientific">Sinorhizobium meliloti (strain SM11)</name>
    <dbReference type="NCBI Taxonomy" id="707241"/>
    <lineage>
        <taxon>Bacteria</taxon>
        <taxon>Pseudomonadati</taxon>
        <taxon>Pseudomonadota</taxon>
        <taxon>Alphaproteobacteria</taxon>
        <taxon>Hyphomicrobiales</taxon>
        <taxon>Rhizobiaceae</taxon>
        <taxon>Sinorhizobium/Ensifer group</taxon>
        <taxon>Sinorhizobium</taxon>
    </lineage>
</organism>
<name>F7XAW6_SINMM</name>
<dbReference type="Proteomes" id="UP000009045">
    <property type="component" value="Plasmid pSmeSM11c"/>
</dbReference>
<accession>F7XAW6</accession>
<dbReference type="KEGG" id="smx:SM11_pC0077"/>
<evidence type="ECO:0000313" key="2">
    <source>
        <dbReference type="Proteomes" id="UP000009045"/>
    </source>
</evidence>
<dbReference type="AlphaFoldDB" id="F7XAW6"/>
<protein>
    <submittedName>
        <fullName evidence="1">Uncharacterized protein</fullName>
    </submittedName>
</protein>
<gene>
    <name evidence="1" type="ordered locus">SM11_pC0077</name>
</gene>